<organism evidence="3 4">
    <name type="scientific">Spirosoma terrae</name>
    <dbReference type="NCBI Taxonomy" id="1968276"/>
    <lineage>
        <taxon>Bacteria</taxon>
        <taxon>Pseudomonadati</taxon>
        <taxon>Bacteroidota</taxon>
        <taxon>Cytophagia</taxon>
        <taxon>Cytophagales</taxon>
        <taxon>Cytophagaceae</taxon>
        <taxon>Spirosoma</taxon>
    </lineage>
</organism>
<dbReference type="SUPFAM" id="SSF52096">
    <property type="entry name" value="ClpP/crotonase"/>
    <property type="match status" value="1"/>
</dbReference>
<protein>
    <submittedName>
        <fullName evidence="3">Peptidase S41</fullName>
    </submittedName>
</protein>
<sequence length="511" mass="58174">MKAIYLLILLFSSGFLNVQAATDTLATKILQPADMQADFRYLRRLLEETHPGLYRYTSKSVMQAKLDSIDRSLDRPLPFYLFFRTIAGLIADVRCAHTHALPAKNWQKHFHNNWKMMPFYMFPSQQRAYVLLNGTNDQRIKPGFELLTINGKPLEDIRQQLYRYYWTDGYIESSRAATLKGELMNLFYYWFIDRPNEYVFTFRTMTGDTIQFATAGQPFSSMMKTITSNPINKQMIDWYVNKKQKHPWRLSFSDTLAQTAILRIDGFGANGISNGDQAIRRFQQFMDGAMTKLSKKQTQNLILDLRGNPGGWDSQGIELFTYLMKTDTAVAYYARQHAITDSSEFVKFSDLSEADRKNIRNELIPEADGTFTLKQGSDTREPKRYVPKPNRFRGQVYILMDAQSASTTSEFLAVAKANKVGTFIGVEAGGAYEGGNGSSFITLDLPKSGIQVTTPLVYYDNAVPTPPQKGRGTLPDLTVPLTINDVLTHTDPQLNAVVNLIRQQNHQKLVR</sequence>
<dbReference type="GO" id="GO:0004175">
    <property type="term" value="F:endopeptidase activity"/>
    <property type="evidence" value="ECO:0007669"/>
    <property type="project" value="TreeGrafter"/>
</dbReference>
<dbReference type="GO" id="GO:0030288">
    <property type="term" value="C:outer membrane-bounded periplasmic space"/>
    <property type="evidence" value="ECO:0007669"/>
    <property type="project" value="TreeGrafter"/>
</dbReference>
<proteinExistence type="predicted"/>
<evidence type="ECO:0000313" key="4">
    <source>
        <dbReference type="Proteomes" id="UP000474175"/>
    </source>
</evidence>
<keyword evidence="1" id="KW-0732">Signal</keyword>
<dbReference type="Pfam" id="PF03572">
    <property type="entry name" value="Peptidase_S41"/>
    <property type="match status" value="1"/>
</dbReference>
<keyword evidence="4" id="KW-1185">Reference proteome</keyword>
<dbReference type="PANTHER" id="PTHR32060:SF30">
    <property type="entry name" value="CARBOXY-TERMINAL PROCESSING PROTEASE CTPA"/>
    <property type="match status" value="1"/>
</dbReference>
<dbReference type="Proteomes" id="UP000474175">
    <property type="component" value="Unassembled WGS sequence"/>
</dbReference>
<reference evidence="3 4" key="1">
    <citation type="submission" date="2020-02" db="EMBL/GenBank/DDBJ databases">
        <title>Draft genome sequence of two Spirosoma agri KCTC 52727 and Spirosoma terrae KCTC 52035.</title>
        <authorList>
            <person name="Rojas J."/>
            <person name="Ambika Manirajan B."/>
            <person name="Suarez C."/>
            <person name="Ratering S."/>
            <person name="Schnell S."/>
        </authorList>
    </citation>
    <scope>NUCLEOTIDE SEQUENCE [LARGE SCALE GENOMIC DNA]</scope>
    <source>
        <strain evidence="3 4">KCTC 52035</strain>
    </source>
</reference>
<feature type="chain" id="PRO_5026938900" evidence="1">
    <location>
        <begin position="21"/>
        <end position="511"/>
    </location>
</feature>
<dbReference type="EMBL" id="JAAFZH010000001">
    <property type="protein sequence ID" value="NDU93967.1"/>
    <property type="molecule type" value="Genomic_DNA"/>
</dbReference>
<gene>
    <name evidence="3" type="ORF">GK108_03705</name>
</gene>
<dbReference type="GO" id="GO:0007165">
    <property type="term" value="P:signal transduction"/>
    <property type="evidence" value="ECO:0007669"/>
    <property type="project" value="TreeGrafter"/>
</dbReference>
<dbReference type="GO" id="GO:0006508">
    <property type="term" value="P:proteolysis"/>
    <property type="evidence" value="ECO:0007669"/>
    <property type="project" value="InterPro"/>
</dbReference>
<comment type="caution">
    <text evidence="3">The sequence shown here is derived from an EMBL/GenBank/DDBJ whole genome shotgun (WGS) entry which is preliminary data.</text>
</comment>
<name>A0A6L9L3I0_9BACT</name>
<dbReference type="AlphaFoldDB" id="A0A6L9L3I0"/>
<dbReference type="Gene3D" id="3.90.226.10">
    <property type="entry name" value="2-enoyl-CoA Hydratase, Chain A, domain 1"/>
    <property type="match status" value="1"/>
</dbReference>
<feature type="domain" description="Tail specific protease" evidence="2">
    <location>
        <begin position="259"/>
        <end position="460"/>
    </location>
</feature>
<evidence type="ECO:0000259" key="2">
    <source>
        <dbReference type="Pfam" id="PF03572"/>
    </source>
</evidence>
<feature type="signal peptide" evidence="1">
    <location>
        <begin position="1"/>
        <end position="20"/>
    </location>
</feature>
<dbReference type="RefSeq" id="WP_163942935.1">
    <property type="nucleotide sequence ID" value="NZ_JAAFZH010000001.1"/>
</dbReference>
<evidence type="ECO:0000313" key="3">
    <source>
        <dbReference type="EMBL" id="NDU93967.1"/>
    </source>
</evidence>
<evidence type="ECO:0000256" key="1">
    <source>
        <dbReference type="SAM" id="SignalP"/>
    </source>
</evidence>
<dbReference type="GO" id="GO:0008236">
    <property type="term" value="F:serine-type peptidase activity"/>
    <property type="evidence" value="ECO:0007669"/>
    <property type="project" value="InterPro"/>
</dbReference>
<dbReference type="InterPro" id="IPR005151">
    <property type="entry name" value="Tail-specific_protease"/>
</dbReference>
<dbReference type="PANTHER" id="PTHR32060">
    <property type="entry name" value="TAIL-SPECIFIC PROTEASE"/>
    <property type="match status" value="1"/>
</dbReference>
<dbReference type="InterPro" id="IPR029045">
    <property type="entry name" value="ClpP/crotonase-like_dom_sf"/>
</dbReference>
<accession>A0A6L9L3I0</accession>